<dbReference type="PANTHER" id="PTHR43777">
    <property type="entry name" value="MOLYBDENUM COFACTOR CYTIDYLYLTRANSFERASE"/>
    <property type="match status" value="1"/>
</dbReference>
<proteinExistence type="predicted"/>
<dbReference type="InterPro" id="IPR025877">
    <property type="entry name" value="MobA-like_NTP_Trfase"/>
</dbReference>
<evidence type="ECO:0000259" key="2">
    <source>
        <dbReference type="SMART" id="SM00852"/>
    </source>
</evidence>
<keyword evidence="3" id="KW-0548">Nucleotidyltransferase</keyword>
<dbReference type="InterPro" id="IPR029044">
    <property type="entry name" value="Nucleotide-diphossugar_trans"/>
</dbReference>
<gene>
    <name evidence="3" type="ORF">SAMN06265374_4102</name>
</gene>
<dbReference type="PIRSF" id="PIRSF036626">
    <property type="entry name" value="MPTBd_MobAlike"/>
    <property type="match status" value="1"/>
</dbReference>
<dbReference type="CDD" id="cd03522">
    <property type="entry name" value="MoeA_like"/>
    <property type="match status" value="1"/>
</dbReference>
<evidence type="ECO:0000256" key="1">
    <source>
        <dbReference type="ARBA" id="ARBA00022842"/>
    </source>
</evidence>
<protein>
    <submittedName>
        <fullName evidence="3">Molybdopterin molybdochelatase /molybdenum cofactor cytidylyltransferase</fullName>
    </submittedName>
</protein>
<accession>A0ABY1PME0</accession>
<dbReference type="InterPro" id="IPR001453">
    <property type="entry name" value="MoaB/Mog_dom"/>
</dbReference>
<name>A0ABY1PME0_9HYPH</name>
<keyword evidence="3" id="KW-0808">Transferase</keyword>
<dbReference type="InterPro" id="IPR012184">
    <property type="entry name" value="Bifunc_Mopterin-bd"/>
</dbReference>
<evidence type="ECO:0000313" key="4">
    <source>
        <dbReference type="Proteomes" id="UP001157914"/>
    </source>
</evidence>
<dbReference type="GO" id="GO:0016779">
    <property type="term" value="F:nucleotidyltransferase activity"/>
    <property type="evidence" value="ECO:0007669"/>
    <property type="project" value="UniProtKB-KW"/>
</dbReference>
<dbReference type="PANTHER" id="PTHR43777:SF1">
    <property type="entry name" value="MOLYBDENUM COFACTOR CYTIDYLYLTRANSFERASE"/>
    <property type="match status" value="1"/>
</dbReference>
<dbReference type="InterPro" id="IPR036425">
    <property type="entry name" value="MoaB/Mog-like_dom_sf"/>
</dbReference>
<evidence type="ECO:0000313" key="3">
    <source>
        <dbReference type="EMBL" id="SMP35822.1"/>
    </source>
</evidence>
<dbReference type="Gene3D" id="3.40.980.10">
    <property type="entry name" value="MoaB/Mog-like domain"/>
    <property type="match status" value="1"/>
</dbReference>
<dbReference type="Pfam" id="PF12804">
    <property type="entry name" value="NTP_transf_3"/>
    <property type="match status" value="1"/>
</dbReference>
<dbReference type="CDD" id="cd04182">
    <property type="entry name" value="GT_2_like_f"/>
    <property type="match status" value="1"/>
</dbReference>
<dbReference type="Gene3D" id="3.90.550.10">
    <property type="entry name" value="Spore Coat Polysaccharide Biosynthesis Protein SpsA, Chain A"/>
    <property type="match status" value="1"/>
</dbReference>
<dbReference type="EMBL" id="FXTT01000006">
    <property type="protein sequence ID" value="SMP35822.1"/>
    <property type="molecule type" value="Genomic_DNA"/>
</dbReference>
<sequence length="540" mass="56178">MRFGPCPTLEAAGSILAHKTKAGDKTFKKGHRLTGADCEQLMQAGFQELTVARTEPGDVLEDPAADRLARAAMAGGLTGEDAFTGRVNLYAATDGLLVVNPAAINAANRIDPAITFATLENHTSVAEGRMVATAKIISFAVPETALKEAEVAVAKAVSVVPFQAQKVGLVATELPHLKTSTMDKTRRVLEQRLQLSGSHILAEKRVPHDTSAVADAIADLKDSGAELLILFGASAVVDRQDVLPSAIDRAGGTVKHLGMPVDPGNLLMLADVNGTPAIGAPGCARSPKENGFDWVLERLLAGLTVTSEDITGMGVGGLLMEIGSRPQPRERSKPVARPRIAAIILGAGKSSRMGGPNKLLAQLDGKSLIRHVAEATVQSGVETAMLVTGHRGDEVAAEVEDLPVVRVHNPDYADGMAGSIRTGVNALRAGIDAVFILLGDMPSITSDHLKALIGTYQAEAGPKIVIATANGKRGNPVLWDKGFFGALKSLSGDIGARHVIADNLELVAEVEIGAPARMDLDTPEALTAAGGRVANGSTSD</sequence>
<comment type="caution">
    <text evidence="3">The sequence shown here is derived from an EMBL/GenBank/DDBJ whole genome shotgun (WGS) entry which is preliminary data.</text>
</comment>
<dbReference type="SUPFAM" id="SSF53218">
    <property type="entry name" value="Molybdenum cofactor biosynthesis proteins"/>
    <property type="match status" value="1"/>
</dbReference>
<keyword evidence="4" id="KW-1185">Reference proteome</keyword>
<reference evidence="3 4" key="1">
    <citation type="submission" date="2017-05" db="EMBL/GenBank/DDBJ databases">
        <authorList>
            <person name="Varghese N."/>
            <person name="Submissions S."/>
        </authorList>
    </citation>
    <scope>NUCLEOTIDE SEQUENCE [LARGE SCALE GENOMIC DNA]</scope>
    <source>
        <strain evidence="3 4">DSM 15949</strain>
    </source>
</reference>
<organism evidence="3 4">
    <name type="scientific">Roseibium denhamense</name>
    <dbReference type="NCBI Taxonomy" id="76305"/>
    <lineage>
        <taxon>Bacteria</taxon>
        <taxon>Pseudomonadati</taxon>
        <taxon>Pseudomonadota</taxon>
        <taxon>Alphaproteobacteria</taxon>
        <taxon>Hyphomicrobiales</taxon>
        <taxon>Stappiaceae</taxon>
        <taxon>Roseibium</taxon>
    </lineage>
</organism>
<dbReference type="Proteomes" id="UP001157914">
    <property type="component" value="Unassembled WGS sequence"/>
</dbReference>
<feature type="domain" description="MoaB/Mog" evidence="2">
    <location>
        <begin position="168"/>
        <end position="301"/>
    </location>
</feature>
<dbReference type="SUPFAM" id="SSF53448">
    <property type="entry name" value="Nucleotide-diphospho-sugar transferases"/>
    <property type="match status" value="1"/>
</dbReference>
<keyword evidence="1" id="KW-0460">Magnesium</keyword>
<dbReference type="SMART" id="SM00852">
    <property type="entry name" value="MoCF_biosynth"/>
    <property type="match status" value="1"/>
</dbReference>
<dbReference type="RefSeq" id="WP_155191104.1">
    <property type="nucleotide sequence ID" value="NZ_BAAAEA010000002.1"/>
</dbReference>